<keyword evidence="2" id="KW-0442">Lipid degradation</keyword>
<keyword evidence="5" id="KW-1185">Reference proteome</keyword>
<dbReference type="EMBL" id="JACCBU010000001">
    <property type="protein sequence ID" value="NYE74060.1"/>
    <property type="molecule type" value="Genomic_DNA"/>
</dbReference>
<dbReference type="InterPro" id="IPR029058">
    <property type="entry name" value="AB_hydrolase_fold"/>
</dbReference>
<keyword evidence="1 4" id="KW-0378">Hydrolase</keyword>
<protein>
    <submittedName>
        <fullName evidence="4">Dienelactone hydrolase</fullName>
    </submittedName>
</protein>
<evidence type="ECO:0000256" key="1">
    <source>
        <dbReference type="ARBA" id="ARBA00022801"/>
    </source>
</evidence>
<dbReference type="GO" id="GO:0003847">
    <property type="term" value="F:1-alkyl-2-acetylglycerophosphocholine esterase activity"/>
    <property type="evidence" value="ECO:0007669"/>
    <property type="project" value="TreeGrafter"/>
</dbReference>
<evidence type="ECO:0000256" key="2">
    <source>
        <dbReference type="ARBA" id="ARBA00022963"/>
    </source>
</evidence>
<evidence type="ECO:0000313" key="4">
    <source>
        <dbReference type="EMBL" id="NYE74060.1"/>
    </source>
</evidence>
<keyword evidence="3" id="KW-0443">Lipid metabolism</keyword>
<dbReference type="Gene3D" id="3.40.50.1820">
    <property type="entry name" value="alpha/beta hydrolase"/>
    <property type="match status" value="1"/>
</dbReference>
<accession>A0A7Y9IC40</accession>
<dbReference type="Proteomes" id="UP000569914">
    <property type="component" value="Unassembled WGS sequence"/>
</dbReference>
<dbReference type="PANTHER" id="PTHR10272:SF0">
    <property type="entry name" value="PLATELET-ACTIVATING FACTOR ACETYLHYDROLASE"/>
    <property type="match status" value="1"/>
</dbReference>
<name>A0A7Y9IC40_9ACTN</name>
<proteinExistence type="predicted"/>
<dbReference type="SUPFAM" id="SSF53474">
    <property type="entry name" value="alpha/beta-Hydrolases"/>
    <property type="match status" value="1"/>
</dbReference>
<dbReference type="AlphaFoldDB" id="A0A7Y9IC40"/>
<reference evidence="4 5" key="1">
    <citation type="submission" date="2020-07" db="EMBL/GenBank/DDBJ databases">
        <title>Sequencing the genomes of 1000 actinobacteria strains.</title>
        <authorList>
            <person name="Klenk H.-P."/>
        </authorList>
    </citation>
    <scope>NUCLEOTIDE SEQUENCE [LARGE SCALE GENOMIC DNA]</scope>
    <source>
        <strain evidence="4 5">DSM 22083</strain>
    </source>
</reference>
<gene>
    <name evidence="4" type="ORF">BKA15_005389</name>
</gene>
<dbReference type="RefSeq" id="WP_179756089.1">
    <property type="nucleotide sequence ID" value="NZ_JACCBU010000001.1"/>
</dbReference>
<comment type="caution">
    <text evidence="4">The sequence shown here is derived from an EMBL/GenBank/DDBJ whole genome shotgun (WGS) entry which is preliminary data.</text>
</comment>
<evidence type="ECO:0000256" key="3">
    <source>
        <dbReference type="ARBA" id="ARBA00023098"/>
    </source>
</evidence>
<organism evidence="4 5">
    <name type="scientific">Microlunatus parietis</name>
    <dbReference type="NCBI Taxonomy" id="682979"/>
    <lineage>
        <taxon>Bacteria</taxon>
        <taxon>Bacillati</taxon>
        <taxon>Actinomycetota</taxon>
        <taxon>Actinomycetes</taxon>
        <taxon>Propionibacteriales</taxon>
        <taxon>Propionibacteriaceae</taxon>
        <taxon>Microlunatus</taxon>
    </lineage>
</organism>
<evidence type="ECO:0000313" key="5">
    <source>
        <dbReference type="Proteomes" id="UP000569914"/>
    </source>
</evidence>
<dbReference type="GO" id="GO:0016042">
    <property type="term" value="P:lipid catabolic process"/>
    <property type="evidence" value="ECO:0007669"/>
    <property type="project" value="UniProtKB-KW"/>
</dbReference>
<dbReference type="PANTHER" id="PTHR10272">
    <property type="entry name" value="PLATELET-ACTIVATING FACTOR ACETYLHYDROLASE"/>
    <property type="match status" value="1"/>
</dbReference>
<sequence>MDRLGPAGARPADRRVVVAQLWFPALPSDRPRAQLLGRTAAEAGSVAAAVADQYGLPAFLLDGPARARSRARQDAEPVARRFPVVLFSPGLGAVRTQSTAWAEELASRGYVVAALDHPYDSAAVHLADGRVITSTVAATGDDAEDERRALRSTEVRAADLSFVRERLADPAGPLAGRLDPDRVAVAGHSLGGAAALLAARLDPAFRAVIALDGYPRDPSPDPYPQPVLALRHQPAGEETADYQDRLADALRRSRAAGYLIMVPGAAHLTFTDAPLYLPPLPGLVGSLGRTDGLAITAGASADFLDSAFSGTDPAPRLARYGELRVID</sequence>
<dbReference type="Pfam" id="PF03403">
    <property type="entry name" value="PAF-AH_p_II"/>
    <property type="match status" value="2"/>
</dbReference>